<dbReference type="RefSeq" id="WP_188479149.1">
    <property type="nucleotide sequence ID" value="NZ_BMFJ01000002.1"/>
</dbReference>
<name>A0A917AER8_9RHOB</name>
<dbReference type="Proteomes" id="UP000612855">
    <property type="component" value="Unassembled WGS sequence"/>
</dbReference>
<keyword evidence="1" id="KW-1133">Transmembrane helix</keyword>
<evidence type="ECO:0000313" key="3">
    <source>
        <dbReference type="Proteomes" id="UP000612855"/>
    </source>
</evidence>
<dbReference type="EMBL" id="BMFJ01000002">
    <property type="protein sequence ID" value="GGE45167.1"/>
    <property type="molecule type" value="Genomic_DNA"/>
</dbReference>
<feature type="transmembrane region" description="Helical" evidence="1">
    <location>
        <begin position="40"/>
        <end position="60"/>
    </location>
</feature>
<keyword evidence="1" id="KW-0812">Transmembrane</keyword>
<evidence type="ECO:0000256" key="1">
    <source>
        <dbReference type="SAM" id="Phobius"/>
    </source>
</evidence>
<accession>A0A917AER8</accession>
<comment type="caution">
    <text evidence="2">The sequence shown here is derived from an EMBL/GenBank/DDBJ whole genome shotgun (WGS) entry which is preliminary data.</text>
</comment>
<evidence type="ECO:0000313" key="2">
    <source>
        <dbReference type="EMBL" id="GGE45167.1"/>
    </source>
</evidence>
<protein>
    <submittedName>
        <fullName evidence="2">Uncharacterized protein</fullName>
    </submittedName>
</protein>
<organism evidence="2 3">
    <name type="scientific">Primorskyibacter flagellatus</name>
    <dbReference type="NCBI Taxonomy" id="1387277"/>
    <lineage>
        <taxon>Bacteria</taxon>
        <taxon>Pseudomonadati</taxon>
        <taxon>Pseudomonadota</taxon>
        <taxon>Alphaproteobacteria</taxon>
        <taxon>Rhodobacterales</taxon>
        <taxon>Roseobacteraceae</taxon>
        <taxon>Primorskyibacter</taxon>
    </lineage>
</organism>
<sequence length="135" mass="15044">MRLLYEHRSALRTPPKLALIAGGAGLTAWLAQEPGLPGWQLWVLWIVAATLQIGGALLLLMRPRVHLWITEAEIIIDPQGPYRRIPVRMIHHVETGEGGAPRLRLRNGDAVELAGKGRVRAMFRALDRAGLPRRD</sequence>
<proteinExistence type="predicted"/>
<gene>
    <name evidence="2" type="ORF">GCM10011360_35470</name>
</gene>
<keyword evidence="1" id="KW-0472">Membrane</keyword>
<reference evidence="3" key="1">
    <citation type="journal article" date="2019" name="Int. J. Syst. Evol. Microbiol.">
        <title>The Global Catalogue of Microorganisms (GCM) 10K type strain sequencing project: providing services to taxonomists for standard genome sequencing and annotation.</title>
        <authorList>
            <consortium name="The Broad Institute Genomics Platform"/>
            <consortium name="The Broad Institute Genome Sequencing Center for Infectious Disease"/>
            <person name="Wu L."/>
            <person name="Ma J."/>
        </authorList>
    </citation>
    <scope>NUCLEOTIDE SEQUENCE [LARGE SCALE GENOMIC DNA]</scope>
    <source>
        <strain evidence="3">CGMCC 1.12664</strain>
    </source>
</reference>
<dbReference type="AlphaFoldDB" id="A0A917AER8"/>
<keyword evidence="3" id="KW-1185">Reference proteome</keyword>